<gene>
    <name evidence="1" type="ORF">GH714_025776</name>
</gene>
<evidence type="ECO:0000313" key="2">
    <source>
        <dbReference type="Proteomes" id="UP000467840"/>
    </source>
</evidence>
<accession>A0A6A6KCU1</accession>
<protein>
    <recommendedName>
        <fullName evidence="3">RNase H type-1 domain-containing protein</fullName>
    </recommendedName>
</protein>
<dbReference type="InterPro" id="IPR052929">
    <property type="entry name" value="RNase_H-like_EbsB-rel"/>
</dbReference>
<evidence type="ECO:0000313" key="1">
    <source>
        <dbReference type="EMBL" id="KAF2286730.1"/>
    </source>
</evidence>
<proteinExistence type="predicted"/>
<dbReference type="Proteomes" id="UP000467840">
    <property type="component" value="Chromosome 3"/>
</dbReference>
<dbReference type="PANTHER" id="PTHR47074">
    <property type="entry name" value="BNAC02G40300D PROTEIN"/>
    <property type="match status" value="1"/>
</dbReference>
<comment type="caution">
    <text evidence="1">The sequence shown here is derived from an EMBL/GenBank/DDBJ whole genome shotgun (WGS) entry which is preliminary data.</text>
</comment>
<dbReference type="EMBL" id="JAAGAX010000017">
    <property type="protein sequence ID" value="KAF2286730.1"/>
    <property type="molecule type" value="Genomic_DNA"/>
</dbReference>
<keyword evidence="2" id="KW-1185">Reference proteome</keyword>
<dbReference type="PANTHER" id="PTHR47074:SF48">
    <property type="entry name" value="POLYNUCLEOTIDYL TRANSFERASE, RIBONUCLEASE H-LIKE SUPERFAMILY PROTEIN"/>
    <property type="match status" value="1"/>
</dbReference>
<organism evidence="1 2">
    <name type="scientific">Hevea brasiliensis</name>
    <name type="common">Para rubber tree</name>
    <name type="synonym">Siphonia brasiliensis</name>
    <dbReference type="NCBI Taxonomy" id="3981"/>
    <lineage>
        <taxon>Eukaryota</taxon>
        <taxon>Viridiplantae</taxon>
        <taxon>Streptophyta</taxon>
        <taxon>Embryophyta</taxon>
        <taxon>Tracheophyta</taxon>
        <taxon>Spermatophyta</taxon>
        <taxon>Magnoliopsida</taxon>
        <taxon>eudicotyledons</taxon>
        <taxon>Gunneridae</taxon>
        <taxon>Pentapetalae</taxon>
        <taxon>rosids</taxon>
        <taxon>fabids</taxon>
        <taxon>Malpighiales</taxon>
        <taxon>Euphorbiaceae</taxon>
        <taxon>Crotonoideae</taxon>
        <taxon>Micrandreae</taxon>
        <taxon>Hevea</taxon>
    </lineage>
</organism>
<sequence length="137" mass="14991">MLLWSVWNSRNQAVFRGVSVPPSHSIAQVSSLLAEYQSVIVFRDPALRRNVRCRGPPDGSFKINADAAIIEGECCGLGMVLRYHEGEVLMSCASCLNFFLSPEDAVVEAVCYGVIRAKKAGSRISNILKEIDESAVM</sequence>
<evidence type="ECO:0008006" key="3">
    <source>
        <dbReference type="Google" id="ProtNLM"/>
    </source>
</evidence>
<reference evidence="1 2" key="1">
    <citation type="journal article" date="2020" name="Mol. Plant">
        <title>The Chromosome-Based Rubber Tree Genome Provides New Insights into Spurge Genome Evolution and Rubber Biosynthesis.</title>
        <authorList>
            <person name="Liu J."/>
            <person name="Shi C."/>
            <person name="Shi C.C."/>
            <person name="Li W."/>
            <person name="Zhang Q.J."/>
            <person name="Zhang Y."/>
            <person name="Li K."/>
            <person name="Lu H.F."/>
            <person name="Shi C."/>
            <person name="Zhu S.T."/>
            <person name="Xiao Z.Y."/>
            <person name="Nan H."/>
            <person name="Yue Y."/>
            <person name="Zhu X.G."/>
            <person name="Wu Y."/>
            <person name="Hong X.N."/>
            <person name="Fan G.Y."/>
            <person name="Tong Y."/>
            <person name="Zhang D."/>
            <person name="Mao C.L."/>
            <person name="Liu Y.L."/>
            <person name="Hao S.J."/>
            <person name="Liu W.Q."/>
            <person name="Lv M.Q."/>
            <person name="Zhang H.B."/>
            <person name="Liu Y."/>
            <person name="Hu-Tang G.R."/>
            <person name="Wang J.P."/>
            <person name="Wang J.H."/>
            <person name="Sun Y.H."/>
            <person name="Ni S.B."/>
            <person name="Chen W.B."/>
            <person name="Zhang X.C."/>
            <person name="Jiao Y.N."/>
            <person name="Eichler E.E."/>
            <person name="Li G.H."/>
            <person name="Liu X."/>
            <person name="Gao L.Z."/>
        </authorList>
    </citation>
    <scope>NUCLEOTIDE SEQUENCE [LARGE SCALE GENOMIC DNA]</scope>
    <source>
        <strain evidence="2">cv. GT1</strain>
        <tissue evidence="1">Leaf</tissue>
    </source>
</reference>
<dbReference type="AlphaFoldDB" id="A0A6A6KCU1"/>
<name>A0A6A6KCU1_HEVBR</name>